<dbReference type="AlphaFoldDB" id="A0A2A9EGY4"/>
<evidence type="ECO:0000256" key="2">
    <source>
        <dbReference type="ARBA" id="ARBA00022643"/>
    </source>
</evidence>
<proteinExistence type="predicted"/>
<dbReference type="GO" id="GO:0046306">
    <property type="term" value="P:alkanesulfonate catabolic process"/>
    <property type="evidence" value="ECO:0007669"/>
    <property type="project" value="TreeGrafter"/>
</dbReference>
<evidence type="ECO:0000259" key="5">
    <source>
        <dbReference type="Pfam" id="PF00296"/>
    </source>
</evidence>
<sequence>MRVGVCILPQYRWPEAAPMWREVEELGFDHAWTYDHLAWRTLAGEPWFATVPTLTAAALATERIPLGTFVASPNFRHPVTFAKDVMTLDDMSGGRLLLGIGAGGRGFDAAVLGQDELTPGQRVRRLDEFCTLLTTMLTQPVTDHVGEFYTAVDARTFPGPLDGPPPLLVAANGPRALDVAVRHGSGWVTTGLEDMESEEAWWAGLEVLTARLDEALLRGGREDAVEDHELFPRYLSLDSFTYSLGPAGDGGHLEGVARLEHMVGRAAELGFTDVVVHRPRPDGLYAGDPAILAEVAAALPRLRAL</sequence>
<protein>
    <submittedName>
        <fullName evidence="6">Luciferase-like monooxygenase</fullName>
    </submittedName>
</protein>
<dbReference type="PANTHER" id="PTHR42847:SF4">
    <property type="entry name" value="ALKANESULFONATE MONOOXYGENASE-RELATED"/>
    <property type="match status" value="1"/>
</dbReference>
<dbReference type="EMBL" id="PDJH01000001">
    <property type="protein sequence ID" value="PFG37525.1"/>
    <property type="molecule type" value="Genomic_DNA"/>
</dbReference>
<keyword evidence="7" id="KW-1185">Reference proteome</keyword>
<gene>
    <name evidence="6" type="ORF">ATL41_2292</name>
</gene>
<dbReference type="GO" id="GO:0008726">
    <property type="term" value="F:alkanesulfonate monooxygenase activity"/>
    <property type="evidence" value="ECO:0007669"/>
    <property type="project" value="TreeGrafter"/>
</dbReference>
<dbReference type="OrthoDB" id="7374740at2"/>
<dbReference type="InterPro" id="IPR036661">
    <property type="entry name" value="Luciferase-like_sf"/>
</dbReference>
<dbReference type="RefSeq" id="WP_098458564.1">
    <property type="nucleotide sequence ID" value="NZ_PDJH01000001.1"/>
</dbReference>
<keyword evidence="4 6" id="KW-0503">Monooxygenase</keyword>
<dbReference type="InterPro" id="IPR050172">
    <property type="entry name" value="SsuD_RutA_monooxygenase"/>
</dbReference>
<comment type="caution">
    <text evidence="6">The sequence shown here is derived from an EMBL/GenBank/DDBJ whole genome shotgun (WGS) entry which is preliminary data.</text>
</comment>
<accession>A0A2A9EGY4</accession>
<dbReference type="PANTHER" id="PTHR42847">
    <property type="entry name" value="ALKANESULFONATE MONOOXYGENASE"/>
    <property type="match status" value="1"/>
</dbReference>
<dbReference type="Proteomes" id="UP000221394">
    <property type="component" value="Unassembled WGS sequence"/>
</dbReference>
<feature type="domain" description="Luciferase-like" evidence="5">
    <location>
        <begin position="3"/>
        <end position="204"/>
    </location>
</feature>
<dbReference type="InterPro" id="IPR011251">
    <property type="entry name" value="Luciferase-like_dom"/>
</dbReference>
<dbReference type="Pfam" id="PF00296">
    <property type="entry name" value="Bac_luciferase"/>
    <property type="match status" value="1"/>
</dbReference>
<evidence type="ECO:0000256" key="1">
    <source>
        <dbReference type="ARBA" id="ARBA00022630"/>
    </source>
</evidence>
<name>A0A2A9EGY4_9MICO</name>
<evidence type="ECO:0000256" key="3">
    <source>
        <dbReference type="ARBA" id="ARBA00023002"/>
    </source>
</evidence>
<organism evidence="6 7">
    <name type="scientific">Flavimobilis soli</name>
    <dbReference type="NCBI Taxonomy" id="442709"/>
    <lineage>
        <taxon>Bacteria</taxon>
        <taxon>Bacillati</taxon>
        <taxon>Actinomycetota</taxon>
        <taxon>Actinomycetes</taxon>
        <taxon>Micrococcales</taxon>
        <taxon>Jonesiaceae</taxon>
        <taxon>Flavimobilis</taxon>
    </lineage>
</organism>
<evidence type="ECO:0000313" key="6">
    <source>
        <dbReference type="EMBL" id="PFG37525.1"/>
    </source>
</evidence>
<keyword evidence="2" id="KW-0288">FMN</keyword>
<evidence type="ECO:0000313" key="7">
    <source>
        <dbReference type="Proteomes" id="UP000221394"/>
    </source>
</evidence>
<keyword evidence="3" id="KW-0560">Oxidoreductase</keyword>
<evidence type="ECO:0000256" key="4">
    <source>
        <dbReference type="ARBA" id="ARBA00023033"/>
    </source>
</evidence>
<reference evidence="6 7" key="1">
    <citation type="submission" date="2017-10" db="EMBL/GenBank/DDBJ databases">
        <title>Sequencing the genomes of 1000 actinobacteria strains.</title>
        <authorList>
            <person name="Klenk H.-P."/>
        </authorList>
    </citation>
    <scope>NUCLEOTIDE SEQUENCE [LARGE SCALE GENOMIC DNA]</scope>
    <source>
        <strain evidence="6 7">DSM 21574</strain>
    </source>
</reference>
<keyword evidence="1" id="KW-0285">Flavoprotein</keyword>
<dbReference type="Gene3D" id="3.20.20.30">
    <property type="entry name" value="Luciferase-like domain"/>
    <property type="match status" value="1"/>
</dbReference>
<dbReference type="SUPFAM" id="SSF51679">
    <property type="entry name" value="Bacterial luciferase-like"/>
    <property type="match status" value="1"/>
</dbReference>